<dbReference type="AlphaFoldDB" id="A0A370QB93"/>
<proteinExistence type="predicted"/>
<dbReference type="RefSeq" id="WP_115123956.1">
    <property type="nucleotide sequence ID" value="NZ_QRAO01000003.1"/>
</dbReference>
<organism evidence="1 2">
    <name type="scientific">Marinirhabdus gelatinilytica</name>
    <dbReference type="NCBI Taxonomy" id="1703343"/>
    <lineage>
        <taxon>Bacteria</taxon>
        <taxon>Pseudomonadati</taxon>
        <taxon>Bacteroidota</taxon>
        <taxon>Flavobacteriia</taxon>
        <taxon>Flavobacteriales</taxon>
        <taxon>Flavobacteriaceae</taxon>
    </lineage>
</organism>
<evidence type="ECO:0000313" key="2">
    <source>
        <dbReference type="Proteomes" id="UP000255317"/>
    </source>
</evidence>
<dbReference type="PROSITE" id="PS51257">
    <property type="entry name" value="PROKAR_LIPOPROTEIN"/>
    <property type="match status" value="1"/>
</dbReference>
<dbReference type="Proteomes" id="UP000255317">
    <property type="component" value="Unassembled WGS sequence"/>
</dbReference>
<gene>
    <name evidence="1" type="ORF">C8D94_103376</name>
</gene>
<protein>
    <submittedName>
        <fullName evidence="1">Uncharacterized protein</fullName>
    </submittedName>
</protein>
<comment type="caution">
    <text evidence="1">The sequence shown here is derived from an EMBL/GenBank/DDBJ whole genome shotgun (WGS) entry which is preliminary data.</text>
</comment>
<sequence>MKKILFFLIIFLILSCKSSNSLNQKVEYEVIQVPIVQQNDTIISNELRFYKIRSANNSMQLMYDNFGKWDMTLAGRYQVNVPQLVWENINLIDGDEVYNISASGTETENEFFSSFIILNEKGLDMLSETNQNRQLIIEFFKSKMKELGNSKKFYSVYRTK</sequence>
<dbReference type="OrthoDB" id="1191413at2"/>
<keyword evidence="2" id="KW-1185">Reference proteome</keyword>
<evidence type="ECO:0000313" key="1">
    <source>
        <dbReference type="EMBL" id="RDK85549.1"/>
    </source>
</evidence>
<reference evidence="1 2" key="1">
    <citation type="submission" date="2018-07" db="EMBL/GenBank/DDBJ databases">
        <title>Genomic Encyclopedia of Type Strains, Phase IV (KMG-IV): sequencing the most valuable type-strain genomes for metagenomic binning, comparative biology and taxonomic classification.</title>
        <authorList>
            <person name="Goeker M."/>
        </authorList>
    </citation>
    <scope>NUCLEOTIDE SEQUENCE [LARGE SCALE GENOMIC DNA]</scope>
    <source>
        <strain evidence="1 2">DSM 101478</strain>
    </source>
</reference>
<accession>A0A370QB93</accession>
<dbReference type="EMBL" id="QRAO01000003">
    <property type="protein sequence ID" value="RDK85549.1"/>
    <property type="molecule type" value="Genomic_DNA"/>
</dbReference>
<name>A0A370QB93_9FLAO</name>